<reference evidence="4" key="2">
    <citation type="submission" date="2021-04" db="EMBL/GenBank/DDBJ databases">
        <title>Genome-wide patterns of bracovirus chromosomal integration into multiple host tissues during parasitism.</title>
        <authorList>
            <person name="Chebbi M.A.C."/>
        </authorList>
    </citation>
    <scope>NUCLEOTIDE SEQUENCE</scope>
    <source>
        <tissue evidence="4">Whole body</tissue>
    </source>
</reference>
<feature type="non-terminal residue" evidence="4">
    <location>
        <position position="1"/>
    </location>
</feature>
<dbReference type="PANTHER" id="PTHR12029:SF11">
    <property type="entry name" value="METHYLTRANSFERASE TARBP1-RELATED"/>
    <property type="match status" value="1"/>
</dbReference>
<keyword evidence="2" id="KW-0808">Transferase</keyword>
<dbReference type="Pfam" id="PF00588">
    <property type="entry name" value="SpoU_methylase"/>
    <property type="match status" value="1"/>
</dbReference>
<dbReference type="CDD" id="cd18091">
    <property type="entry name" value="SpoU-like_TRM3-like"/>
    <property type="match status" value="1"/>
</dbReference>
<feature type="non-terminal residue" evidence="4">
    <location>
        <position position="1451"/>
    </location>
</feature>
<dbReference type="Proteomes" id="UP000729913">
    <property type="component" value="Unassembled WGS sequence"/>
</dbReference>
<dbReference type="InterPro" id="IPR001537">
    <property type="entry name" value="SpoU_MeTrfase"/>
</dbReference>
<dbReference type="GO" id="GO:0030488">
    <property type="term" value="P:tRNA methylation"/>
    <property type="evidence" value="ECO:0007669"/>
    <property type="project" value="InterPro"/>
</dbReference>
<dbReference type="InterPro" id="IPR045330">
    <property type="entry name" value="TRM3/TARBP1"/>
</dbReference>
<gene>
    <name evidence="4" type="ORF">G9C98_007012</name>
</gene>
<keyword evidence="1" id="KW-0489">Methyltransferase</keyword>
<sequence length="1451" mass="167993">APIEVIGILDADFEANPLIIIHKIVNNYNKKLSHGIINKKIINGFYTVLCYEYNLTDKGDSVSPVDFDKSFFSNILRLITENNEKEPEDLIRLMYEIIVLLLKLYCDVVEVNNLLKNFIESYPKDGEIYYKIIECFIDALCLKRLSSAEILQDEFIFSELKIFFTKIEKKDWKIFISLVIKILQVFNQVTILPHLWKMILIDSNDWEKSLTLLNILIDYILALSSEEITSLNSTYCSLETTWQLIFRGLMSSVEQDRKQGLYIMKKIIDFLEKHPAKSATKLIPFIRCPSYRKSPAVKDLKKKFFLIMESLEEKQGHLVTPVLAHLERLILFHSDHLNCSNCLDSKWLYCIFERALNHKTNGVIKLGLTILLKIDPLIYNQDLIALLITGLNTTFIYDSQTSNPEPVVVKELAKLFVKAEYSEVTLINEFILQAAAVNWTPIPLFYVMSSLYKAGHMLNRPVKTNRWTGDQLNSLEIISDKFLHSQPLSLRNILRDFMASVIFQFAEEPIPLEALARIYYSISRNCLLYTSVSCSVLRAYLIDKLTSETAINYIKSANLSSEVDIKSFAQMTAFLFGAKKIFKSSACPSLKKFYEIFNSLINIESRPYANKDNYLKVISLFNWLFYYLGEYCTNEDQEFISNTFMSHVKSVLAFIINQLNQSSSEEIYFICLKNVTKLIKNNLNCHKFFREYLNNVNCDALRAIDQYNEATDTKLLFTLSVIRSCAEYLETPHPDGVKSIMELCKRPLSSENRISDERRVTFDCYKLIAEVFLLLVSHSVDVVEEYEEMLLSLLKLIDWGRECVISSVIKLLTCLVTKRRTSMEKNMNVVKSLVEACWTNLWDMNRDDEFWNASKQFIECLMAMNKFAPSEVREYIYKINSKSEEIPGLRSLLWNKFWLLGEEMINYLDLIMRNFIETNIGRERKMEMQAQGFLFNNFDVKYCYDVNFCSKNDLRVYVDTLFRAESVFLIINALQSNQKSVSVSEKEDDIVFLLLSTLKAHQNKRYYNDSHLHRVKHRVMQLLLVITSMLRLKEENLVKIHDTIGELIIVESNQPTVRMMQEWLMIKIYLDNPKLLQKLWELLERAKEERPGSITSIASIVYHVSRNISVESQQSFVKDATSQLLSCSFSQQFVVRLYCQTVLAKLFEMISSSSYCNYDILKKSINESLLRGNMYKNSMKLCEDFYFTKFDPIKNFTLTTIFYDVPRLLNMSKDEWISPKIFEHLASVHNLNNIDAHNLVNNEYTLENITSSQMTKTRCQELDEEEINGENSDDVQKKIMPWKSMIPLEEDLSGTLRRQKLAEDTGLIVVASLIDSMANLGGLARTAEIFCAKQLVLSSMKYVENKEFQMLSVSAEKWVQITEVKAHELRDYLLEKSSLGWKIVGAEQTANSVCLTDVKFDKKTVLVLGNEKSGMPANLIPLMDVCIEIPQAGVVRSLNVHVTGAICMWHY</sequence>
<dbReference type="PANTHER" id="PTHR12029">
    <property type="entry name" value="RNA METHYLTRANSFERASE"/>
    <property type="match status" value="1"/>
</dbReference>
<keyword evidence="5" id="KW-1185">Reference proteome</keyword>
<organism evidence="4 5">
    <name type="scientific">Cotesia typhae</name>
    <dbReference type="NCBI Taxonomy" id="2053667"/>
    <lineage>
        <taxon>Eukaryota</taxon>
        <taxon>Metazoa</taxon>
        <taxon>Ecdysozoa</taxon>
        <taxon>Arthropoda</taxon>
        <taxon>Hexapoda</taxon>
        <taxon>Insecta</taxon>
        <taxon>Pterygota</taxon>
        <taxon>Neoptera</taxon>
        <taxon>Endopterygota</taxon>
        <taxon>Hymenoptera</taxon>
        <taxon>Apocrita</taxon>
        <taxon>Ichneumonoidea</taxon>
        <taxon>Braconidae</taxon>
        <taxon>Microgastrinae</taxon>
        <taxon>Cotesia</taxon>
    </lineage>
</organism>
<dbReference type="GO" id="GO:0016423">
    <property type="term" value="F:tRNA (guanine) methyltransferase activity"/>
    <property type="evidence" value="ECO:0007669"/>
    <property type="project" value="InterPro"/>
</dbReference>
<evidence type="ECO:0000256" key="1">
    <source>
        <dbReference type="ARBA" id="ARBA00022603"/>
    </source>
</evidence>
<dbReference type="InterPro" id="IPR044748">
    <property type="entry name" value="Trm3/TARBP1_C"/>
</dbReference>
<proteinExistence type="predicted"/>
<evidence type="ECO:0000313" key="4">
    <source>
        <dbReference type="EMBL" id="KAG8041708.1"/>
    </source>
</evidence>
<name>A0A8J5R989_9HYME</name>
<dbReference type="GO" id="GO:0003723">
    <property type="term" value="F:RNA binding"/>
    <property type="evidence" value="ECO:0007669"/>
    <property type="project" value="InterPro"/>
</dbReference>
<evidence type="ECO:0000259" key="3">
    <source>
        <dbReference type="Pfam" id="PF00588"/>
    </source>
</evidence>
<comment type="caution">
    <text evidence="4">The sequence shown here is derived from an EMBL/GenBank/DDBJ whole genome shotgun (WGS) entry which is preliminary data.</text>
</comment>
<feature type="domain" description="tRNA/rRNA methyltransferase SpoU type" evidence="3">
    <location>
        <begin position="1307"/>
        <end position="1449"/>
    </location>
</feature>
<dbReference type="EMBL" id="JAAOIC020000006">
    <property type="protein sequence ID" value="KAG8041708.1"/>
    <property type="molecule type" value="Genomic_DNA"/>
</dbReference>
<protein>
    <recommendedName>
        <fullName evidence="3">tRNA/rRNA methyltransferase SpoU type domain-containing protein</fullName>
    </recommendedName>
</protein>
<evidence type="ECO:0000256" key="2">
    <source>
        <dbReference type="ARBA" id="ARBA00022679"/>
    </source>
</evidence>
<reference evidence="4" key="1">
    <citation type="submission" date="2020-03" db="EMBL/GenBank/DDBJ databases">
        <authorList>
            <person name="Chebbi M.A."/>
            <person name="Drezen J.M."/>
        </authorList>
    </citation>
    <scope>NUCLEOTIDE SEQUENCE</scope>
    <source>
        <tissue evidence="4">Whole body</tissue>
    </source>
</reference>
<dbReference type="OrthoDB" id="241340at2759"/>
<evidence type="ECO:0000313" key="5">
    <source>
        <dbReference type="Proteomes" id="UP000729913"/>
    </source>
</evidence>
<accession>A0A8J5R989</accession>